<evidence type="ECO:0000256" key="3">
    <source>
        <dbReference type="ARBA" id="ARBA00016956"/>
    </source>
</evidence>
<sequence length="293" mass="31257">MANISAALVKELRERTAAGMMDCKKALEEANGDIELAIENMRKSGQAKAAKKAGRIAAEGVIFARTEGNVAVMIELNCETDFVSKDAGFLAMGQKIVEIAATQKIADVDALKAADFGNGESVELTITNLIAKIGENMNLRRVMLVEGDNLGTYVHGSRIGVITKLVGGTDELAKDLAMHVAANSPQFVKPEDVSADVVAKEREIQIDIAVNSGKPKEIAEKMVEGRMKKFTGEVSLTGQPFVKDPSMTVAELLKKEGADVVSFTRFEVGEGIEKQETDFAAEVAAQIAAAQKA</sequence>
<dbReference type="EMBL" id="CP095328">
    <property type="protein sequence ID" value="XAG40485.1"/>
    <property type="molecule type" value="Genomic_DNA"/>
</dbReference>
<dbReference type="FunFam" id="1.10.286.20:FF:000001">
    <property type="entry name" value="Elongation factor Ts"/>
    <property type="match status" value="1"/>
</dbReference>
<evidence type="ECO:0000256" key="5">
    <source>
        <dbReference type="ARBA" id="ARBA00022768"/>
    </source>
</evidence>
<feature type="region of interest" description="Involved in Mg(2+) ion dislocation from EF-Tu" evidence="7">
    <location>
        <begin position="80"/>
        <end position="83"/>
    </location>
</feature>
<dbReference type="GO" id="GO:0003746">
    <property type="term" value="F:translation elongation factor activity"/>
    <property type="evidence" value="ECO:0007669"/>
    <property type="project" value="UniProtKB-UniRule"/>
</dbReference>
<dbReference type="InterPro" id="IPR018101">
    <property type="entry name" value="Transl_elong_Ts_CS"/>
</dbReference>
<keyword evidence="5 7" id="KW-0251">Elongation factor</keyword>
<gene>
    <name evidence="7 11" type="primary">tsf</name>
    <name evidence="11" type="ORF">MRK42_15990</name>
</gene>
<dbReference type="NCBIfam" id="TIGR00116">
    <property type="entry name" value="tsf"/>
    <property type="match status" value="1"/>
</dbReference>
<feature type="domain" description="Translation elongation factor EFTs/EF1B dimerisation" evidence="10">
    <location>
        <begin position="71"/>
        <end position="270"/>
    </location>
</feature>
<dbReference type="InterPro" id="IPR001816">
    <property type="entry name" value="Transl_elong_EFTs/EF1B"/>
</dbReference>
<dbReference type="FunFam" id="1.10.8.10:FF:000001">
    <property type="entry name" value="Elongation factor Ts"/>
    <property type="match status" value="1"/>
</dbReference>
<dbReference type="SUPFAM" id="SSF54713">
    <property type="entry name" value="Elongation factor Ts (EF-Ts), dimerisation domain"/>
    <property type="match status" value="2"/>
</dbReference>
<evidence type="ECO:0000256" key="4">
    <source>
        <dbReference type="ARBA" id="ARBA00022490"/>
    </source>
</evidence>
<dbReference type="FunFam" id="3.30.479.20:FF:000001">
    <property type="entry name" value="Elongation factor Ts"/>
    <property type="match status" value="1"/>
</dbReference>
<dbReference type="AlphaFoldDB" id="A0AAU6T636"/>
<dbReference type="InterPro" id="IPR014039">
    <property type="entry name" value="Transl_elong_EFTs/EF1B_dimer"/>
</dbReference>
<organism evidence="11">
    <name type="scientific">Aeromonas sp. 19NY04SH05-1</name>
    <dbReference type="NCBI Taxonomy" id="2920537"/>
    <lineage>
        <taxon>Bacteria</taxon>
        <taxon>Pseudomonadati</taxon>
        <taxon>Pseudomonadota</taxon>
        <taxon>Gammaproteobacteria</taxon>
        <taxon>Aeromonadales</taxon>
        <taxon>Aeromonadaceae</taxon>
        <taxon>Aeromonas</taxon>
    </lineage>
</organism>
<dbReference type="Gene3D" id="3.30.479.20">
    <property type="entry name" value="Elongation factor Ts, dimerisation domain"/>
    <property type="match status" value="2"/>
</dbReference>
<evidence type="ECO:0000256" key="2">
    <source>
        <dbReference type="ARBA" id="ARBA00005532"/>
    </source>
</evidence>
<dbReference type="PANTHER" id="PTHR11741:SF0">
    <property type="entry name" value="ELONGATION FACTOR TS, MITOCHONDRIAL"/>
    <property type="match status" value="1"/>
</dbReference>
<dbReference type="HAMAP" id="MF_00050">
    <property type="entry name" value="EF_Ts"/>
    <property type="match status" value="1"/>
</dbReference>
<evidence type="ECO:0000256" key="7">
    <source>
        <dbReference type="HAMAP-Rule" id="MF_00050"/>
    </source>
</evidence>
<dbReference type="CDD" id="cd14275">
    <property type="entry name" value="UBA_EF-Ts"/>
    <property type="match status" value="1"/>
</dbReference>
<protein>
    <recommendedName>
        <fullName evidence="3 7">Elongation factor Ts</fullName>
        <shortName evidence="7">EF-Ts</shortName>
    </recommendedName>
</protein>
<reference evidence="11" key="1">
    <citation type="submission" date="2022-03" db="EMBL/GenBank/DDBJ databases">
        <title>Sea Food Isolates.</title>
        <authorList>
            <person name="Li C."/>
        </authorList>
    </citation>
    <scope>NUCLEOTIDE SEQUENCE</scope>
    <source>
        <strain evidence="11">19NY04SH05-1</strain>
    </source>
</reference>
<evidence type="ECO:0000256" key="9">
    <source>
        <dbReference type="RuleBase" id="RU000643"/>
    </source>
</evidence>
<comment type="subcellular location">
    <subcellularLocation>
        <location evidence="1 7 9">Cytoplasm</location>
    </subcellularLocation>
</comment>
<dbReference type="Pfam" id="PF00889">
    <property type="entry name" value="EF_TS"/>
    <property type="match status" value="1"/>
</dbReference>
<comment type="similarity">
    <text evidence="2 7 8">Belongs to the EF-Ts family.</text>
</comment>
<dbReference type="RefSeq" id="WP_338611022.1">
    <property type="nucleotide sequence ID" value="NZ_CP095328.1"/>
</dbReference>
<evidence type="ECO:0000259" key="10">
    <source>
        <dbReference type="Pfam" id="PF00889"/>
    </source>
</evidence>
<dbReference type="PANTHER" id="PTHR11741">
    <property type="entry name" value="ELONGATION FACTOR TS"/>
    <property type="match status" value="1"/>
</dbReference>
<dbReference type="PROSITE" id="PS01127">
    <property type="entry name" value="EF_TS_2"/>
    <property type="match status" value="1"/>
</dbReference>
<accession>A0AAU6T636</accession>
<evidence type="ECO:0000256" key="1">
    <source>
        <dbReference type="ARBA" id="ARBA00004496"/>
    </source>
</evidence>
<comment type="function">
    <text evidence="7 8">Associates with the EF-Tu.GDP complex and induces the exchange of GDP to GTP. It remains bound to the aminoacyl-tRNA.EF-Tu.GTP complex up to the GTP hydrolysis stage on the ribosome.</text>
</comment>
<keyword evidence="4 7" id="KW-0963">Cytoplasm</keyword>
<dbReference type="SUPFAM" id="SSF46934">
    <property type="entry name" value="UBA-like"/>
    <property type="match status" value="1"/>
</dbReference>
<dbReference type="InterPro" id="IPR036402">
    <property type="entry name" value="EF-Ts_dimer_sf"/>
</dbReference>
<evidence type="ECO:0000313" key="11">
    <source>
        <dbReference type="EMBL" id="XAG40485.1"/>
    </source>
</evidence>
<dbReference type="Gene3D" id="1.10.286.20">
    <property type="match status" value="1"/>
</dbReference>
<name>A0AAU6T636_9GAMM</name>
<evidence type="ECO:0000256" key="6">
    <source>
        <dbReference type="ARBA" id="ARBA00022917"/>
    </source>
</evidence>
<proteinExistence type="inferred from homology"/>
<dbReference type="Gene3D" id="1.10.8.10">
    <property type="entry name" value="DNA helicase RuvA subunit, C-terminal domain"/>
    <property type="match status" value="1"/>
</dbReference>
<keyword evidence="6 7" id="KW-0648">Protein biosynthesis</keyword>
<dbReference type="GO" id="GO:0005737">
    <property type="term" value="C:cytoplasm"/>
    <property type="evidence" value="ECO:0007669"/>
    <property type="project" value="UniProtKB-SubCell"/>
</dbReference>
<dbReference type="InterPro" id="IPR009060">
    <property type="entry name" value="UBA-like_sf"/>
</dbReference>
<evidence type="ECO:0000256" key="8">
    <source>
        <dbReference type="RuleBase" id="RU000642"/>
    </source>
</evidence>